<proteinExistence type="predicted"/>
<feature type="region of interest" description="Disordered" evidence="1">
    <location>
        <begin position="1"/>
        <end position="24"/>
    </location>
</feature>
<dbReference type="Proteomes" id="UP000023351">
    <property type="component" value="Unassembled WGS sequence"/>
</dbReference>
<reference evidence="2 3" key="1">
    <citation type="submission" date="2013-12" db="EMBL/GenBank/DDBJ databases">
        <authorList>
            <person name="Zelazny A."/>
            <person name="Olivier K."/>
            <person name="Holland S."/>
            <person name="Lenaerts A."/>
            <person name="Ordway D."/>
            <person name="DeGroote M.A."/>
            <person name="Parker T."/>
            <person name="Sizemore C."/>
            <person name="Tallon L.J."/>
            <person name="Sadzewicz L.K."/>
            <person name="Sengamalay N."/>
            <person name="Fraser C.M."/>
            <person name="Hine E."/>
            <person name="Shefchek K.A."/>
            <person name="Das S.P."/>
            <person name="Tettelin H."/>
        </authorList>
    </citation>
    <scope>NUCLEOTIDE SEQUENCE [LARGE SCALE GENOMIC DNA]</scope>
    <source>
        <strain evidence="2 3">1513</strain>
    </source>
</reference>
<protein>
    <submittedName>
        <fullName evidence="2">Uncharacterized protein</fullName>
    </submittedName>
</protein>
<evidence type="ECO:0000256" key="1">
    <source>
        <dbReference type="SAM" id="MobiDB-lite"/>
    </source>
</evidence>
<evidence type="ECO:0000313" key="2">
    <source>
        <dbReference type="EMBL" id="EUA69355.1"/>
    </source>
</evidence>
<gene>
    <name evidence="2" type="ORF">I540_2189</name>
</gene>
<evidence type="ECO:0000313" key="3">
    <source>
        <dbReference type="Proteomes" id="UP000023351"/>
    </source>
</evidence>
<accession>X8DPF5</accession>
<sequence>MLDATGAKARRGLQRHRIGRRGTTAPITGAAAAWAAARRAVSASTAALVAVRPSGTTLRFIVGTPFPEQHAH</sequence>
<name>X8DPF5_9MYCO</name>
<organism evidence="2 3">
    <name type="scientific">Mycobacteroides abscessus subsp. bolletii 1513</name>
    <dbReference type="NCBI Taxonomy" id="1299321"/>
    <lineage>
        <taxon>Bacteria</taxon>
        <taxon>Bacillati</taxon>
        <taxon>Actinomycetota</taxon>
        <taxon>Actinomycetes</taxon>
        <taxon>Mycobacteriales</taxon>
        <taxon>Mycobacteriaceae</taxon>
        <taxon>Mycobacteroides</taxon>
        <taxon>Mycobacteroides abscessus</taxon>
    </lineage>
</organism>
<dbReference type="EMBL" id="JAOJ01000002">
    <property type="protein sequence ID" value="EUA69355.1"/>
    <property type="molecule type" value="Genomic_DNA"/>
</dbReference>
<comment type="caution">
    <text evidence="2">The sequence shown here is derived from an EMBL/GenBank/DDBJ whole genome shotgun (WGS) entry which is preliminary data.</text>
</comment>
<feature type="compositionally biased region" description="Basic residues" evidence="1">
    <location>
        <begin position="8"/>
        <end position="20"/>
    </location>
</feature>
<dbReference type="PATRIC" id="fig|1299321.3.peg.2114"/>
<dbReference type="AlphaFoldDB" id="X8DPF5"/>